<evidence type="ECO:0000256" key="1">
    <source>
        <dbReference type="SAM" id="Phobius"/>
    </source>
</evidence>
<dbReference type="EMBL" id="FOKQ01000011">
    <property type="protein sequence ID" value="SFC35721.1"/>
    <property type="molecule type" value="Genomic_DNA"/>
</dbReference>
<keyword evidence="1" id="KW-0812">Transmembrane</keyword>
<protein>
    <submittedName>
        <fullName evidence="2">Immunity protein 17</fullName>
    </submittedName>
</protein>
<sequence length="67" mass="7670">MSDPLMALLIILAGGFSIFCAYKDYDWYMDSRKARFWVRILGRDGARKFYIGIGVFLVLIGVVTLFV</sequence>
<dbReference type="InterPro" id="IPR029087">
    <property type="entry name" value="Imm17"/>
</dbReference>
<gene>
    <name evidence="2" type="ORF">SAMN02910406_01591</name>
</gene>
<dbReference type="RefSeq" id="WP_074961037.1">
    <property type="nucleotide sequence ID" value="NZ_FOKQ01000011.1"/>
</dbReference>
<organism evidence="2 3">
    <name type="scientific">Ruminococcus albus</name>
    <dbReference type="NCBI Taxonomy" id="1264"/>
    <lineage>
        <taxon>Bacteria</taxon>
        <taxon>Bacillati</taxon>
        <taxon>Bacillota</taxon>
        <taxon>Clostridia</taxon>
        <taxon>Eubacteriales</taxon>
        <taxon>Oscillospiraceae</taxon>
        <taxon>Ruminococcus</taxon>
    </lineage>
</organism>
<keyword evidence="1" id="KW-1133">Transmembrane helix</keyword>
<dbReference type="Pfam" id="PF15562">
    <property type="entry name" value="Imm17"/>
    <property type="match status" value="1"/>
</dbReference>
<accession>A0A1I1IID7</accession>
<feature type="transmembrane region" description="Helical" evidence="1">
    <location>
        <begin position="49"/>
        <end position="66"/>
    </location>
</feature>
<keyword evidence="1" id="KW-0472">Membrane</keyword>
<feature type="transmembrane region" description="Helical" evidence="1">
    <location>
        <begin position="6"/>
        <end position="25"/>
    </location>
</feature>
<dbReference type="OrthoDB" id="1827922at2"/>
<evidence type="ECO:0000313" key="3">
    <source>
        <dbReference type="Proteomes" id="UP000182192"/>
    </source>
</evidence>
<dbReference type="AlphaFoldDB" id="A0A1I1IID7"/>
<dbReference type="Proteomes" id="UP000182192">
    <property type="component" value="Unassembled WGS sequence"/>
</dbReference>
<reference evidence="2 3" key="1">
    <citation type="submission" date="2016-10" db="EMBL/GenBank/DDBJ databases">
        <authorList>
            <person name="de Groot N.N."/>
        </authorList>
    </citation>
    <scope>NUCLEOTIDE SEQUENCE [LARGE SCALE GENOMIC DNA]</scope>
    <source>
        <strain evidence="2 3">AR67</strain>
    </source>
</reference>
<proteinExistence type="predicted"/>
<evidence type="ECO:0000313" key="2">
    <source>
        <dbReference type="EMBL" id="SFC35721.1"/>
    </source>
</evidence>
<name>A0A1I1IID7_RUMAL</name>